<dbReference type="PANTHER" id="PTHR43612:SF3">
    <property type="entry name" value="TRIFUNCTIONAL ENZYME SUBUNIT ALPHA, MITOCHONDRIAL"/>
    <property type="match status" value="1"/>
</dbReference>
<dbReference type="EMBL" id="BBSA01000003">
    <property type="protein sequence ID" value="GAM61526.1"/>
    <property type="molecule type" value="Genomic_DNA"/>
</dbReference>
<dbReference type="EC" id="4.2.1.17" evidence="5"/>
<evidence type="ECO:0000313" key="6">
    <source>
        <dbReference type="Proteomes" id="UP000031670"/>
    </source>
</evidence>
<reference evidence="5 6" key="2">
    <citation type="submission" date="2015-01" db="EMBL/GenBank/DDBJ databases">
        <authorList>
            <consortium name="NBRP consortium"/>
            <person name="Sawabe T."/>
            <person name="Meirelles P."/>
            <person name="Feng G."/>
            <person name="Sayaka M."/>
            <person name="Hattori M."/>
            <person name="Ohkuma M."/>
        </authorList>
    </citation>
    <scope>NUCLEOTIDE SEQUENCE [LARGE SCALE GENOMIC DNA]</scope>
    <source>
        <strain evidence="5 6">JCM19232</strain>
    </source>
</reference>
<dbReference type="FunFam" id="3.40.50.720:FF:000009">
    <property type="entry name" value="Fatty oxidation complex, alpha subunit"/>
    <property type="match status" value="1"/>
</dbReference>
<dbReference type="Pfam" id="PF00725">
    <property type="entry name" value="3HCDH"/>
    <property type="match status" value="1"/>
</dbReference>
<evidence type="ECO:0000256" key="2">
    <source>
        <dbReference type="ARBA" id="ARBA00023027"/>
    </source>
</evidence>
<keyword evidence="5" id="KW-0456">Lyase</keyword>
<gene>
    <name evidence="5" type="ORF">JCM19232_5827</name>
</gene>
<dbReference type="EC" id="5.1.2.3" evidence="5"/>
<dbReference type="InterPro" id="IPR050136">
    <property type="entry name" value="FA_oxidation_alpha_subunit"/>
</dbReference>
<evidence type="ECO:0000259" key="4">
    <source>
        <dbReference type="Pfam" id="PF02737"/>
    </source>
</evidence>
<dbReference type="GO" id="GO:0006635">
    <property type="term" value="P:fatty acid beta-oxidation"/>
    <property type="evidence" value="ECO:0007669"/>
    <property type="project" value="UniProtKB-ARBA"/>
</dbReference>
<keyword evidence="2" id="KW-0520">NAD</keyword>
<evidence type="ECO:0000256" key="1">
    <source>
        <dbReference type="ARBA" id="ARBA00023002"/>
    </source>
</evidence>
<dbReference type="InterPro" id="IPR006176">
    <property type="entry name" value="3-OHacyl-CoA_DH_NAD-bd"/>
</dbReference>
<dbReference type="SUPFAM" id="SSF48179">
    <property type="entry name" value="6-phosphogluconate dehydrogenase C-terminal domain-like"/>
    <property type="match status" value="1"/>
</dbReference>
<dbReference type="InterPro" id="IPR006108">
    <property type="entry name" value="3HC_DH_C"/>
</dbReference>
<organism evidence="5 6">
    <name type="scientific">Vibrio ishigakensis</name>
    <dbReference type="NCBI Taxonomy" id="1481914"/>
    <lineage>
        <taxon>Bacteria</taxon>
        <taxon>Pseudomonadati</taxon>
        <taxon>Pseudomonadota</taxon>
        <taxon>Gammaproteobacteria</taxon>
        <taxon>Vibrionales</taxon>
        <taxon>Vibrionaceae</taxon>
        <taxon>Vibrio</taxon>
    </lineage>
</organism>
<dbReference type="GO" id="GO:0008692">
    <property type="term" value="F:3-hydroxybutyryl-CoA epimerase activity"/>
    <property type="evidence" value="ECO:0007669"/>
    <property type="project" value="UniProtKB-EC"/>
</dbReference>
<dbReference type="Gene3D" id="3.40.50.720">
    <property type="entry name" value="NAD(P)-binding Rossmann-like Domain"/>
    <property type="match status" value="1"/>
</dbReference>
<dbReference type="InterPro" id="IPR008927">
    <property type="entry name" value="6-PGluconate_DH-like_C_sf"/>
</dbReference>
<sequence>MPVKLKDVSEDGVLNALSYNYKLFSKQCKRRILSKAQLQAKMGQLRGGTDYLGFEQTQVVIEAVFEDLALKQSMVKEVEALSDKDIIFASNTSSLPIHQIAEGASKPENVVGLHYFSPAEKMPLVEVIPHATTSDETVATVVALARKQGKTPIVVKDSAGFYVNRILAPYMNEAAHVLMAEQEIEHIDNALLNFGFPVGPITLLDEVGVDIGAKIMPILVKELGDRFQGPDLFDTLLNDGRKGRKVGKGFYTYKGKDKKVDKSVYGLLKLTPSKSISEDDIALRCVIPLLNEAVRCLDEALLPAQEMVISVPSLVLVSLHSPVVHSDSWIIMGWINLSRRWVNLSSSTAKDLSHVRRCWIGQSKITLSTKNLAGLPAFFLSEFQRGFSFCFFEGAAKVVGVLVSKHMRYIYHL</sequence>
<dbReference type="PANTHER" id="PTHR43612">
    <property type="entry name" value="TRIFUNCTIONAL ENZYME SUBUNIT ALPHA"/>
    <property type="match status" value="1"/>
</dbReference>
<dbReference type="Gene3D" id="1.10.1040.50">
    <property type="match status" value="1"/>
</dbReference>
<name>A0A0B8P5L6_9VIBR</name>
<proteinExistence type="predicted"/>
<dbReference type="GO" id="GO:0070403">
    <property type="term" value="F:NAD+ binding"/>
    <property type="evidence" value="ECO:0007669"/>
    <property type="project" value="InterPro"/>
</dbReference>
<dbReference type="PROSITE" id="PS00067">
    <property type="entry name" value="3HCDH"/>
    <property type="match status" value="1"/>
</dbReference>
<dbReference type="InterPro" id="IPR036291">
    <property type="entry name" value="NAD(P)-bd_dom_sf"/>
</dbReference>
<feature type="domain" description="3-hydroxyacyl-CoA dehydrogenase C-terminal" evidence="3">
    <location>
        <begin position="160"/>
        <end position="253"/>
    </location>
</feature>
<dbReference type="AlphaFoldDB" id="A0A0B8P5L6"/>
<accession>A0A0B8P5L6</accession>
<evidence type="ECO:0000259" key="3">
    <source>
        <dbReference type="Pfam" id="PF00725"/>
    </source>
</evidence>
<evidence type="ECO:0000313" key="5">
    <source>
        <dbReference type="EMBL" id="GAM61526.1"/>
    </source>
</evidence>
<dbReference type="Pfam" id="PF02737">
    <property type="entry name" value="3HCDH_N"/>
    <property type="match status" value="1"/>
</dbReference>
<comment type="caution">
    <text evidence="5">The sequence shown here is derived from an EMBL/GenBank/DDBJ whole genome shotgun (WGS) entry which is preliminary data.</text>
</comment>
<dbReference type="Proteomes" id="UP000031670">
    <property type="component" value="Unassembled WGS sequence"/>
</dbReference>
<dbReference type="InterPro" id="IPR006180">
    <property type="entry name" value="3-OHacyl-CoA_DH_CS"/>
</dbReference>
<dbReference type="SUPFAM" id="SSF51735">
    <property type="entry name" value="NAD(P)-binding Rossmann-fold domains"/>
    <property type="match status" value="1"/>
</dbReference>
<keyword evidence="1 5" id="KW-0560">Oxidoreductase</keyword>
<dbReference type="GO" id="GO:0004300">
    <property type="term" value="F:enoyl-CoA hydratase activity"/>
    <property type="evidence" value="ECO:0007669"/>
    <property type="project" value="UniProtKB-EC"/>
</dbReference>
<feature type="domain" description="3-hydroxyacyl-CoA dehydrogenase NAD binding" evidence="4">
    <location>
        <begin position="2"/>
        <end position="157"/>
    </location>
</feature>
<keyword evidence="5" id="KW-0413">Isomerase</keyword>
<dbReference type="EC" id="1.1.1.35" evidence="5"/>
<dbReference type="GO" id="GO:0016509">
    <property type="term" value="F:long-chain (3S)-3-hydroxyacyl-CoA dehydrogenase (NAD+) activity"/>
    <property type="evidence" value="ECO:0007669"/>
    <property type="project" value="TreeGrafter"/>
</dbReference>
<reference evidence="5 6" key="1">
    <citation type="submission" date="2015-01" db="EMBL/GenBank/DDBJ databases">
        <title>Vibrio sp. C5 JCM 19232 whole genome shotgun sequence.</title>
        <authorList>
            <person name="Sawabe T."/>
            <person name="Meirelles P."/>
            <person name="Feng G."/>
            <person name="Sayaka M."/>
            <person name="Hattori M."/>
            <person name="Ohkuma M."/>
        </authorList>
    </citation>
    <scope>NUCLEOTIDE SEQUENCE [LARGE SCALE GENOMIC DNA]</scope>
    <source>
        <strain evidence="5 6">JCM19232</strain>
    </source>
</reference>
<protein>
    <submittedName>
        <fullName evidence="5">Enoyl-CoA hydratase</fullName>
        <ecNumber evidence="5">1.1.1.35</ecNumber>
        <ecNumber evidence="5">4.2.1.17</ecNumber>
        <ecNumber evidence="5">5.1.2.3</ecNumber>
    </submittedName>
</protein>